<reference evidence="1 2" key="1">
    <citation type="submission" date="2024-09" db="EMBL/GenBank/DDBJ databases">
        <title>T2T genomes of carrot and Alternaria dauci and their utility for understanding host-pathogen interaction during carrot leaf blight disease.</title>
        <authorList>
            <person name="Liu W."/>
            <person name="Xu S."/>
            <person name="Ou C."/>
            <person name="Liu X."/>
            <person name="Zhuang F."/>
            <person name="Deng X.W."/>
        </authorList>
    </citation>
    <scope>NUCLEOTIDE SEQUENCE [LARGE SCALE GENOMIC DNA]</scope>
    <source>
        <strain evidence="1 2">A2016</strain>
    </source>
</reference>
<evidence type="ECO:0000313" key="1">
    <source>
        <dbReference type="EMBL" id="KAL1794805.1"/>
    </source>
</evidence>
<dbReference type="Proteomes" id="UP001578633">
    <property type="component" value="Chromosome 6"/>
</dbReference>
<dbReference type="PANTHER" id="PTHR33112">
    <property type="entry name" value="DOMAIN PROTEIN, PUTATIVE-RELATED"/>
    <property type="match status" value="1"/>
</dbReference>
<name>A0ABR3UE90_9PLEO</name>
<comment type="caution">
    <text evidence="1">The sequence shown here is derived from an EMBL/GenBank/DDBJ whole genome shotgun (WGS) entry which is preliminary data.</text>
</comment>
<sequence>MRLQGRPDPDLHLRDLYTYELWKMVVETYSRMQLTKFEDKLIALSGVARLFQESLFKLEPRPQYFAGLWGTCLESQLLWSVNDVYKGNGVFDNPAQRHTDSGPSFSWASIDSPHGITYNDVTDYRSSSDTAGELLFKAVDYSIELADPENPFGMVTGGRLLLAPRHLRRIELYKLPVWLQSPFAWRLKIEPPPKRPKEYANIYLDAPDSDVEIFRADVQMYCMPAAYGERTEKKEDRDLLCLLLKYEGSISFTSSGNGRKEGRYRAFRRVGIAKLSAFPNEHEHNALKEETTNEIICLC</sequence>
<keyword evidence="2" id="KW-1185">Reference proteome</keyword>
<dbReference type="PANTHER" id="PTHR33112:SF16">
    <property type="entry name" value="HETEROKARYON INCOMPATIBILITY DOMAIN-CONTAINING PROTEIN"/>
    <property type="match status" value="1"/>
</dbReference>
<dbReference type="GeneID" id="96086943"/>
<dbReference type="EMBL" id="JBHGVX010000006">
    <property type="protein sequence ID" value="KAL1794805.1"/>
    <property type="molecule type" value="Genomic_DNA"/>
</dbReference>
<gene>
    <name evidence="1" type="ORF">ACET3X_006621</name>
</gene>
<dbReference type="RefSeq" id="XP_069305389.1">
    <property type="nucleotide sequence ID" value="XM_069452771.1"/>
</dbReference>
<accession>A0ABR3UE90</accession>
<organism evidence="1 2">
    <name type="scientific">Alternaria dauci</name>
    <dbReference type="NCBI Taxonomy" id="48095"/>
    <lineage>
        <taxon>Eukaryota</taxon>
        <taxon>Fungi</taxon>
        <taxon>Dikarya</taxon>
        <taxon>Ascomycota</taxon>
        <taxon>Pezizomycotina</taxon>
        <taxon>Dothideomycetes</taxon>
        <taxon>Pleosporomycetidae</taxon>
        <taxon>Pleosporales</taxon>
        <taxon>Pleosporineae</taxon>
        <taxon>Pleosporaceae</taxon>
        <taxon>Alternaria</taxon>
        <taxon>Alternaria sect. Porri</taxon>
    </lineage>
</organism>
<proteinExistence type="predicted"/>
<protein>
    <submittedName>
        <fullName evidence="1">Uncharacterized protein</fullName>
    </submittedName>
</protein>
<evidence type="ECO:0000313" key="2">
    <source>
        <dbReference type="Proteomes" id="UP001578633"/>
    </source>
</evidence>